<dbReference type="GO" id="GO:0005840">
    <property type="term" value="C:ribosome"/>
    <property type="evidence" value="ECO:0007669"/>
    <property type="project" value="UniProtKB-KW"/>
</dbReference>
<dbReference type="GO" id="GO:1990904">
    <property type="term" value="C:ribonucleoprotein complex"/>
    <property type="evidence" value="ECO:0007669"/>
    <property type="project" value="UniProtKB-KW"/>
</dbReference>
<dbReference type="InterPro" id="IPR012340">
    <property type="entry name" value="NA-bd_OB-fold"/>
</dbReference>
<keyword evidence="3" id="KW-0687">Ribonucleoprotein</keyword>
<evidence type="ECO:0000256" key="3">
    <source>
        <dbReference type="ARBA" id="ARBA00023274"/>
    </source>
</evidence>
<dbReference type="SUPFAM" id="SSF50249">
    <property type="entry name" value="Nucleic acid-binding proteins"/>
    <property type="match status" value="1"/>
</dbReference>
<dbReference type="CDD" id="cd00364">
    <property type="entry name" value="Ribosomal_uS17"/>
    <property type="match status" value="1"/>
</dbReference>
<comment type="similarity">
    <text evidence="1">Belongs to the universal ribosomal protein uS17 family.</text>
</comment>
<dbReference type="OrthoDB" id="274752at2759"/>
<keyword evidence="6" id="KW-1185">Reference proteome</keyword>
<dbReference type="Pfam" id="PF00366">
    <property type="entry name" value="Ribosomal_S17"/>
    <property type="match status" value="1"/>
</dbReference>
<keyword evidence="2 5" id="KW-0689">Ribosomal protein</keyword>
<feature type="compositionally biased region" description="Basic residues" evidence="4">
    <location>
        <begin position="113"/>
        <end position="122"/>
    </location>
</feature>
<dbReference type="GO" id="GO:0005739">
    <property type="term" value="C:mitochondrion"/>
    <property type="evidence" value="ECO:0007669"/>
    <property type="project" value="TreeGrafter"/>
</dbReference>
<reference evidence="5" key="1">
    <citation type="journal article" date="2020" name="Stud. Mycol.">
        <title>101 Dothideomycetes genomes: a test case for predicting lifestyles and emergence of pathogens.</title>
        <authorList>
            <person name="Haridas S."/>
            <person name="Albert R."/>
            <person name="Binder M."/>
            <person name="Bloem J."/>
            <person name="Labutti K."/>
            <person name="Salamov A."/>
            <person name="Andreopoulos B."/>
            <person name="Baker S."/>
            <person name="Barry K."/>
            <person name="Bills G."/>
            <person name="Bluhm B."/>
            <person name="Cannon C."/>
            <person name="Castanera R."/>
            <person name="Culley D."/>
            <person name="Daum C."/>
            <person name="Ezra D."/>
            <person name="Gonzalez J."/>
            <person name="Henrissat B."/>
            <person name="Kuo A."/>
            <person name="Liang C."/>
            <person name="Lipzen A."/>
            <person name="Lutzoni F."/>
            <person name="Magnuson J."/>
            <person name="Mondo S."/>
            <person name="Nolan M."/>
            <person name="Ohm R."/>
            <person name="Pangilinan J."/>
            <person name="Park H.-J."/>
            <person name="Ramirez L."/>
            <person name="Alfaro M."/>
            <person name="Sun H."/>
            <person name="Tritt A."/>
            <person name="Yoshinaga Y."/>
            <person name="Zwiers L.-H."/>
            <person name="Turgeon B."/>
            <person name="Goodwin S."/>
            <person name="Spatafora J."/>
            <person name="Crous P."/>
            <person name="Grigoriev I."/>
        </authorList>
    </citation>
    <scope>NUCLEOTIDE SEQUENCE</scope>
    <source>
        <strain evidence="5">CBS 133067</strain>
    </source>
</reference>
<dbReference type="GO" id="GO:0006412">
    <property type="term" value="P:translation"/>
    <property type="evidence" value="ECO:0007669"/>
    <property type="project" value="InterPro"/>
</dbReference>
<organism evidence="5 6">
    <name type="scientific">Rhizodiscina lignyota</name>
    <dbReference type="NCBI Taxonomy" id="1504668"/>
    <lineage>
        <taxon>Eukaryota</taxon>
        <taxon>Fungi</taxon>
        <taxon>Dikarya</taxon>
        <taxon>Ascomycota</taxon>
        <taxon>Pezizomycotina</taxon>
        <taxon>Dothideomycetes</taxon>
        <taxon>Pleosporomycetidae</taxon>
        <taxon>Aulographales</taxon>
        <taxon>Rhizodiscinaceae</taxon>
        <taxon>Rhizodiscina</taxon>
    </lineage>
</organism>
<comment type="caution">
    <text evidence="5">The sequence shown here is derived from an EMBL/GenBank/DDBJ whole genome shotgun (WGS) entry which is preliminary data.</text>
</comment>
<dbReference type="GO" id="GO:0003735">
    <property type="term" value="F:structural constituent of ribosome"/>
    <property type="evidence" value="ECO:0007669"/>
    <property type="project" value="InterPro"/>
</dbReference>
<dbReference type="PANTHER" id="PTHR10744">
    <property type="entry name" value="40S RIBOSOMAL PROTEIN S11 FAMILY MEMBER"/>
    <property type="match status" value="1"/>
</dbReference>
<proteinExistence type="inferred from homology"/>
<evidence type="ECO:0000313" key="5">
    <source>
        <dbReference type="EMBL" id="KAF2101780.1"/>
    </source>
</evidence>
<dbReference type="AlphaFoldDB" id="A0A9P4IHQ5"/>
<feature type="region of interest" description="Disordered" evidence="4">
    <location>
        <begin position="93"/>
        <end position="122"/>
    </location>
</feature>
<feature type="non-terminal residue" evidence="5">
    <location>
        <position position="122"/>
    </location>
</feature>
<protein>
    <submittedName>
        <fullName evidence="5">Ribosomal protein S17</fullName>
    </submittedName>
</protein>
<sequence length="122" mass="13524">MATIQNLQAAQRQTKNAMGVVVSAGTMSKTVKVRITRPIWNKRVQKQFTTHIDHLVHDPSNTARLGDIVSIMSGFRVSTTVRHRLAAVISPVGAPLSERPPIPSASDLLLQRKEHRARRDAK</sequence>
<dbReference type="Proteomes" id="UP000799772">
    <property type="component" value="Unassembled WGS sequence"/>
</dbReference>
<name>A0A9P4IHQ5_9PEZI</name>
<evidence type="ECO:0000256" key="2">
    <source>
        <dbReference type="ARBA" id="ARBA00022980"/>
    </source>
</evidence>
<dbReference type="Gene3D" id="2.40.50.140">
    <property type="entry name" value="Nucleic acid-binding proteins"/>
    <property type="match status" value="1"/>
</dbReference>
<dbReference type="EMBL" id="ML978123">
    <property type="protein sequence ID" value="KAF2101780.1"/>
    <property type="molecule type" value="Genomic_DNA"/>
</dbReference>
<evidence type="ECO:0000313" key="6">
    <source>
        <dbReference type="Proteomes" id="UP000799772"/>
    </source>
</evidence>
<gene>
    <name evidence="5" type="ORF">NA57DRAFT_33819</name>
</gene>
<evidence type="ECO:0000256" key="1">
    <source>
        <dbReference type="ARBA" id="ARBA00010254"/>
    </source>
</evidence>
<evidence type="ECO:0000256" key="4">
    <source>
        <dbReference type="SAM" id="MobiDB-lite"/>
    </source>
</evidence>
<dbReference type="InterPro" id="IPR000266">
    <property type="entry name" value="Ribosomal_uS17"/>
</dbReference>
<accession>A0A9P4IHQ5</accession>
<dbReference type="PANTHER" id="PTHR10744:SF1">
    <property type="entry name" value="SMALL RIBOSOMAL SUBUNIT PROTEIN US17M"/>
    <property type="match status" value="1"/>
</dbReference>